<evidence type="ECO:0008006" key="4">
    <source>
        <dbReference type="Google" id="ProtNLM"/>
    </source>
</evidence>
<feature type="domain" description="Reverse transcriptase Ty1/copia-type" evidence="1">
    <location>
        <begin position="371"/>
        <end position="502"/>
    </location>
</feature>
<proteinExistence type="predicted"/>
<dbReference type="Gene3D" id="3.30.420.10">
    <property type="entry name" value="Ribonuclease H-like superfamily/Ribonuclease H"/>
    <property type="match status" value="1"/>
</dbReference>
<dbReference type="InterPro" id="IPR025724">
    <property type="entry name" value="GAG-pre-integrase_dom"/>
</dbReference>
<dbReference type="CDD" id="cd09272">
    <property type="entry name" value="RNase_HI_RT_Ty1"/>
    <property type="match status" value="1"/>
</dbReference>
<dbReference type="SUPFAM" id="SSF56672">
    <property type="entry name" value="DNA/RNA polymerases"/>
    <property type="match status" value="1"/>
</dbReference>
<dbReference type="InterPro" id="IPR043502">
    <property type="entry name" value="DNA/RNA_pol_sf"/>
</dbReference>
<feature type="domain" description="GAG-pre-integrase" evidence="2">
    <location>
        <begin position="116"/>
        <end position="177"/>
    </location>
</feature>
<dbReference type="PANTHER" id="PTHR11439">
    <property type="entry name" value="GAG-POL-RELATED RETROTRANSPOSON"/>
    <property type="match status" value="1"/>
</dbReference>
<dbReference type="InterPro" id="IPR013103">
    <property type="entry name" value="RVT_2"/>
</dbReference>
<name>A0A2N9FVX7_FAGSY</name>
<sequence>MNFAYQGKNPTTKLAAMASASNLHYTQNAETWLTDTGATDHITANANNLNPQAPYQGQEQVSVGNGQNLPIQNIDNNCSCYFDAKKLLIQDLPSGKLLYKGLSSNGVYPIQSHLFHSTANKTACVAHSISSDKWHLWHSRLGHPSSNVLHNIFPSFSTGSSSNTVIEHCQHCLAGKMHQLPFPTSNKIVSSPFELIHADLWGPAPVIASNAFRFYLVFVDEFTKFTWTLLHHFLPRFQTLLHHTSIPQTTHTPTSNTISLPTGLIDLSSHSPAPIIMPTASLDSPTAATSAMPTTSTPISTPNTALPASSPLNSLPHTAAAPISTNISLPNPLSHPMQTRSKKPPSYTMASKHSKWCIAMDEEFQALQQQATWSLVPLPASKNVVGCKWVYKLKHHSDGSIARYKARLVAKGFHQQYGVDFYETFSPVIKPPTVRLILSLAVSLHWPLRQLDVKNAFLHGTLKEEVYMTQPQGYIDSTHPSYVCKLQKSIYGLKQAPRACNTPTFLDHLIQQLNSVFDLKDLGSLHYFLGLQITRTSSRLYLNQSKYAQDLLKKHNMLDCQTSPLLCIKFVNICLPQPLFTLLQPKEFLDTFGAPSTMALNSRLVHFIYQLTQMLIGQGTLMIAGPTSGFLVYLGNNAVTWSAKKQPTVSRSSTESEYRALAIASAELCWLLLRTRSSMLEPNTFEVDFHFVRERVLRKDLVVKFVSTVDQLADIFTKSLPTHRFLDLRHNLTVPVPKIEGG</sequence>
<dbReference type="InterPro" id="IPR036397">
    <property type="entry name" value="RNaseH_sf"/>
</dbReference>
<dbReference type="Pfam" id="PF13976">
    <property type="entry name" value="gag_pre-integrs"/>
    <property type="match status" value="1"/>
</dbReference>
<evidence type="ECO:0000313" key="3">
    <source>
        <dbReference type="EMBL" id="SPC91285.1"/>
    </source>
</evidence>
<accession>A0A2N9FVX7</accession>
<evidence type="ECO:0000259" key="1">
    <source>
        <dbReference type="Pfam" id="PF07727"/>
    </source>
</evidence>
<dbReference type="PANTHER" id="PTHR11439:SF455">
    <property type="entry name" value="RLK (RECEPTOR-LIKE PROTEIN KINASE) 8, PUTATIVE-RELATED"/>
    <property type="match status" value="1"/>
</dbReference>
<dbReference type="AlphaFoldDB" id="A0A2N9FVX7"/>
<organism evidence="3">
    <name type="scientific">Fagus sylvatica</name>
    <name type="common">Beechnut</name>
    <dbReference type="NCBI Taxonomy" id="28930"/>
    <lineage>
        <taxon>Eukaryota</taxon>
        <taxon>Viridiplantae</taxon>
        <taxon>Streptophyta</taxon>
        <taxon>Embryophyta</taxon>
        <taxon>Tracheophyta</taxon>
        <taxon>Spermatophyta</taxon>
        <taxon>Magnoliopsida</taxon>
        <taxon>eudicotyledons</taxon>
        <taxon>Gunneridae</taxon>
        <taxon>Pentapetalae</taxon>
        <taxon>rosids</taxon>
        <taxon>fabids</taxon>
        <taxon>Fagales</taxon>
        <taxon>Fagaceae</taxon>
        <taxon>Fagus</taxon>
    </lineage>
</organism>
<reference evidence="3" key="1">
    <citation type="submission" date="2018-02" db="EMBL/GenBank/DDBJ databases">
        <authorList>
            <person name="Cohen D.B."/>
            <person name="Kent A.D."/>
        </authorList>
    </citation>
    <scope>NUCLEOTIDE SEQUENCE</scope>
</reference>
<dbReference type="GO" id="GO:0003676">
    <property type="term" value="F:nucleic acid binding"/>
    <property type="evidence" value="ECO:0007669"/>
    <property type="project" value="InterPro"/>
</dbReference>
<dbReference type="EMBL" id="OIVN01001215">
    <property type="protein sequence ID" value="SPC91285.1"/>
    <property type="molecule type" value="Genomic_DNA"/>
</dbReference>
<protein>
    <recommendedName>
        <fullName evidence="4">Reverse transcriptase Ty1/copia-type domain-containing protein</fullName>
    </recommendedName>
</protein>
<dbReference type="Pfam" id="PF07727">
    <property type="entry name" value="RVT_2"/>
    <property type="match status" value="1"/>
</dbReference>
<gene>
    <name evidence="3" type="ORF">FSB_LOCUS19167</name>
</gene>
<evidence type="ECO:0000259" key="2">
    <source>
        <dbReference type="Pfam" id="PF13976"/>
    </source>
</evidence>